<dbReference type="AlphaFoldDB" id="A0A1E4RJ93"/>
<dbReference type="EMBL" id="KV454541">
    <property type="protein sequence ID" value="ODV67155.1"/>
    <property type="molecule type" value="Genomic_DNA"/>
</dbReference>
<proteinExistence type="predicted"/>
<gene>
    <name evidence="2" type="ORF">HYPBUDRAFT_241159</name>
</gene>
<feature type="compositionally biased region" description="Low complexity" evidence="1">
    <location>
        <begin position="183"/>
        <end position="193"/>
    </location>
</feature>
<evidence type="ECO:0000313" key="3">
    <source>
        <dbReference type="Proteomes" id="UP000095085"/>
    </source>
</evidence>
<dbReference type="GeneID" id="30997821"/>
<organism evidence="2 3">
    <name type="scientific">Hyphopichia burtonii NRRL Y-1933</name>
    <dbReference type="NCBI Taxonomy" id="984485"/>
    <lineage>
        <taxon>Eukaryota</taxon>
        <taxon>Fungi</taxon>
        <taxon>Dikarya</taxon>
        <taxon>Ascomycota</taxon>
        <taxon>Saccharomycotina</taxon>
        <taxon>Pichiomycetes</taxon>
        <taxon>Debaryomycetaceae</taxon>
        <taxon>Hyphopichia</taxon>
    </lineage>
</organism>
<sequence length="201" mass="22931">MGAKYTILELVSLRHDRKTNLQDVPYSFNIKSISNEIYEATPTETVSWQDNYHAPKSPLRIRRIHKTRAPSPFDLQHFPPGSRIIRIEPGMPIPRGAIPLPFHFEENYIPNDIPRMSSVYERNYSRARPRKLDLQASKEISLDLMAPLKTISLTKYDSLENRGNPLSWKGNHSHGNTLPEAGSLSSSDSSDYSIQIQLPVH</sequence>
<keyword evidence="3" id="KW-1185">Reference proteome</keyword>
<reference evidence="3" key="1">
    <citation type="submission" date="2016-05" db="EMBL/GenBank/DDBJ databases">
        <title>Comparative genomics of biotechnologically important yeasts.</title>
        <authorList>
            <consortium name="DOE Joint Genome Institute"/>
            <person name="Riley R."/>
            <person name="Haridas S."/>
            <person name="Wolfe K.H."/>
            <person name="Lopes M.R."/>
            <person name="Hittinger C.T."/>
            <person name="Goker M."/>
            <person name="Salamov A."/>
            <person name="Wisecaver J."/>
            <person name="Long T.M."/>
            <person name="Aerts A.L."/>
            <person name="Barry K."/>
            <person name="Choi C."/>
            <person name="Clum A."/>
            <person name="Coughlan A.Y."/>
            <person name="Deshpande S."/>
            <person name="Douglass A.P."/>
            <person name="Hanson S.J."/>
            <person name="Klenk H.-P."/>
            <person name="Labutti K."/>
            <person name="Lapidus A."/>
            <person name="Lindquist E."/>
            <person name="Lipzen A."/>
            <person name="Meier-Kolthoff J.P."/>
            <person name="Ohm R.A."/>
            <person name="Otillar R.P."/>
            <person name="Pangilinan J."/>
            <person name="Peng Y."/>
            <person name="Rokas A."/>
            <person name="Rosa C.A."/>
            <person name="Scheuner C."/>
            <person name="Sibirny A.A."/>
            <person name="Slot J.C."/>
            <person name="Stielow J.B."/>
            <person name="Sun H."/>
            <person name="Kurtzman C.P."/>
            <person name="Blackwell M."/>
            <person name="Grigoriev I.V."/>
            <person name="Jeffries T.W."/>
        </authorList>
    </citation>
    <scope>NUCLEOTIDE SEQUENCE [LARGE SCALE GENOMIC DNA]</scope>
    <source>
        <strain evidence="3">NRRL Y-1933</strain>
    </source>
</reference>
<dbReference type="OrthoDB" id="10388283at2759"/>
<evidence type="ECO:0000256" key="1">
    <source>
        <dbReference type="SAM" id="MobiDB-lite"/>
    </source>
</evidence>
<dbReference type="Proteomes" id="UP000095085">
    <property type="component" value="Unassembled WGS sequence"/>
</dbReference>
<feature type="region of interest" description="Disordered" evidence="1">
    <location>
        <begin position="167"/>
        <end position="193"/>
    </location>
</feature>
<name>A0A1E4RJ93_9ASCO</name>
<accession>A0A1E4RJ93</accession>
<protein>
    <submittedName>
        <fullName evidence="2">Uncharacterized protein</fullName>
    </submittedName>
</protein>
<evidence type="ECO:0000313" key="2">
    <source>
        <dbReference type="EMBL" id="ODV67155.1"/>
    </source>
</evidence>
<dbReference type="RefSeq" id="XP_020076222.1">
    <property type="nucleotide sequence ID" value="XM_020223272.1"/>
</dbReference>